<protein>
    <recommendedName>
        <fullName evidence="11">C2H2-type domain-containing protein</fullName>
    </recommendedName>
</protein>
<dbReference type="AlphaFoldDB" id="A0AAV2Q9P5"/>
<dbReference type="Gene3D" id="3.30.160.60">
    <property type="entry name" value="Classic Zinc Finger"/>
    <property type="match status" value="3"/>
</dbReference>
<comment type="subcellular location">
    <subcellularLocation>
        <location evidence="1">Nucleus</location>
    </subcellularLocation>
</comment>
<dbReference type="PROSITE" id="PS00028">
    <property type="entry name" value="ZINC_FINGER_C2H2_1"/>
    <property type="match status" value="2"/>
</dbReference>
<dbReference type="PANTHER" id="PTHR47772">
    <property type="entry name" value="ZINC FINGER PROTEIN 200"/>
    <property type="match status" value="1"/>
</dbReference>
<dbReference type="Pfam" id="PF00096">
    <property type="entry name" value="zf-C2H2"/>
    <property type="match status" value="1"/>
</dbReference>
<evidence type="ECO:0000256" key="7">
    <source>
        <dbReference type="ARBA" id="ARBA00023125"/>
    </source>
</evidence>
<keyword evidence="3" id="KW-0677">Repeat</keyword>
<dbReference type="PROSITE" id="PS50157">
    <property type="entry name" value="ZINC_FINGER_C2H2_2"/>
    <property type="match status" value="2"/>
</dbReference>
<dbReference type="SUPFAM" id="SSF57667">
    <property type="entry name" value="beta-beta-alpha zinc fingers"/>
    <property type="match status" value="2"/>
</dbReference>
<dbReference type="Pfam" id="PF13894">
    <property type="entry name" value="zf-C2H2_4"/>
    <property type="match status" value="1"/>
</dbReference>
<evidence type="ECO:0000313" key="12">
    <source>
        <dbReference type="EMBL" id="CAL4073842.1"/>
    </source>
</evidence>
<dbReference type="FunFam" id="3.30.160.60:FF:000671">
    <property type="entry name" value="Zinc finger protein 26"/>
    <property type="match status" value="1"/>
</dbReference>
<dbReference type="EMBL" id="CAXKWB010004497">
    <property type="protein sequence ID" value="CAL4073842.1"/>
    <property type="molecule type" value="Genomic_DNA"/>
</dbReference>
<comment type="caution">
    <text evidence="12">The sequence shown here is derived from an EMBL/GenBank/DDBJ whole genome shotgun (WGS) entry which is preliminary data.</text>
</comment>
<dbReference type="PANTHER" id="PTHR47772:SF13">
    <property type="entry name" value="GASTRULA ZINC FINGER PROTEIN XLCGF49.1-LIKE-RELATED"/>
    <property type="match status" value="1"/>
</dbReference>
<evidence type="ECO:0000256" key="8">
    <source>
        <dbReference type="ARBA" id="ARBA00023163"/>
    </source>
</evidence>
<reference evidence="12 13" key="1">
    <citation type="submission" date="2024-05" db="EMBL/GenBank/DDBJ databases">
        <authorList>
            <person name="Wallberg A."/>
        </authorList>
    </citation>
    <scope>NUCLEOTIDE SEQUENCE [LARGE SCALE GENOMIC DNA]</scope>
</reference>
<dbReference type="Proteomes" id="UP001497623">
    <property type="component" value="Unassembled WGS sequence"/>
</dbReference>
<dbReference type="GO" id="GO:0005634">
    <property type="term" value="C:nucleus"/>
    <property type="evidence" value="ECO:0007669"/>
    <property type="project" value="UniProtKB-SubCell"/>
</dbReference>
<dbReference type="SMART" id="SM00355">
    <property type="entry name" value="ZnF_C2H2"/>
    <property type="match status" value="2"/>
</dbReference>
<evidence type="ECO:0000259" key="11">
    <source>
        <dbReference type="PROSITE" id="PS50157"/>
    </source>
</evidence>
<keyword evidence="9" id="KW-0539">Nucleus</keyword>
<keyword evidence="6" id="KW-0805">Transcription regulation</keyword>
<evidence type="ECO:0000313" key="13">
    <source>
        <dbReference type="Proteomes" id="UP001497623"/>
    </source>
</evidence>
<keyword evidence="5" id="KW-0862">Zinc</keyword>
<dbReference type="FunFam" id="3.30.160.60:FF:000045">
    <property type="entry name" value="ZFP69 zinc finger protein B"/>
    <property type="match status" value="1"/>
</dbReference>
<keyword evidence="4 10" id="KW-0863">Zinc-finger</keyword>
<dbReference type="GO" id="GO:0003677">
    <property type="term" value="F:DNA binding"/>
    <property type="evidence" value="ECO:0007669"/>
    <property type="project" value="UniProtKB-KW"/>
</dbReference>
<keyword evidence="8" id="KW-0804">Transcription</keyword>
<evidence type="ECO:0000256" key="6">
    <source>
        <dbReference type="ARBA" id="ARBA00023015"/>
    </source>
</evidence>
<evidence type="ECO:0000256" key="5">
    <source>
        <dbReference type="ARBA" id="ARBA00022833"/>
    </source>
</evidence>
<keyword evidence="13" id="KW-1185">Reference proteome</keyword>
<evidence type="ECO:0000256" key="4">
    <source>
        <dbReference type="ARBA" id="ARBA00022771"/>
    </source>
</evidence>
<feature type="domain" description="C2H2-type" evidence="11">
    <location>
        <begin position="49"/>
        <end position="76"/>
    </location>
</feature>
<organism evidence="12 13">
    <name type="scientific">Meganyctiphanes norvegica</name>
    <name type="common">Northern krill</name>
    <name type="synonym">Thysanopoda norvegica</name>
    <dbReference type="NCBI Taxonomy" id="48144"/>
    <lineage>
        <taxon>Eukaryota</taxon>
        <taxon>Metazoa</taxon>
        <taxon>Ecdysozoa</taxon>
        <taxon>Arthropoda</taxon>
        <taxon>Crustacea</taxon>
        <taxon>Multicrustacea</taxon>
        <taxon>Malacostraca</taxon>
        <taxon>Eumalacostraca</taxon>
        <taxon>Eucarida</taxon>
        <taxon>Euphausiacea</taxon>
        <taxon>Euphausiidae</taxon>
        <taxon>Meganyctiphanes</taxon>
    </lineage>
</organism>
<accession>A0AAV2Q9P5</accession>
<gene>
    <name evidence="12" type="ORF">MNOR_LOCUS9329</name>
</gene>
<sequence length="99" mass="11367">MASTGEIDYVKQLTYTGELLYGYSQTGETFPYKSDLKNHQQARTEEKPHQCSQCDKTYSCDSDLLIHLKTHMPPYQCSQCDKAYSHISSFKVHLRSHTG</sequence>
<dbReference type="InterPro" id="IPR013087">
    <property type="entry name" value="Znf_C2H2_type"/>
</dbReference>
<dbReference type="InterPro" id="IPR036236">
    <property type="entry name" value="Znf_C2H2_sf"/>
</dbReference>
<feature type="non-terminal residue" evidence="12">
    <location>
        <position position="99"/>
    </location>
</feature>
<dbReference type="GO" id="GO:0008270">
    <property type="term" value="F:zinc ion binding"/>
    <property type="evidence" value="ECO:0007669"/>
    <property type="project" value="UniProtKB-KW"/>
</dbReference>
<dbReference type="InterPro" id="IPR050636">
    <property type="entry name" value="C2H2-ZF_domain-containing"/>
</dbReference>
<name>A0AAV2Q9P5_MEGNR</name>
<evidence type="ECO:0000256" key="9">
    <source>
        <dbReference type="ARBA" id="ARBA00023242"/>
    </source>
</evidence>
<evidence type="ECO:0000256" key="2">
    <source>
        <dbReference type="ARBA" id="ARBA00022723"/>
    </source>
</evidence>
<keyword evidence="7" id="KW-0238">DNA-binding</keyword>
<evidence type="ECO:0000256" key="3">
    <source>
        <dbReference type="ARBA" id="ARBA00022737"/>
    </source>
</evidence>
<evidence type="ECO:0000256" key="10">
    <source>
        <dbReference type="PROSITE-ProRule" id="PRU00042"/>
    </source>
</evidence>
<evidence type="ECO:0000256" key="1">
    <source>
        <dbReference type="ARBA" id="ARBA00004123"/>
    </source>
</evidence>
<feature type="domain" description="C2H2-type" evidence="11">
    <location>
        <begin position="75"/>
        <end position="99"/>
    </location>
</feature>
<keyword evidence="2" id="KW-0479">Metal-binding</keyword>
<proteinExistence type="predicted"/>